<dbReference type="SUPFAM" id="SSF56219">
    <property type="entry name" value="DNase I-like"/>
    <property type="match status" value="1"/>
</dbReference>
<dbReference type="GO" id="GO:0004553">
    <property type="term" value="F:hydrolase activity, hydrolyzing O-glycosyl compounds"/>
    <property type="evidence" value="ECO:0007669"/>
    <property type="project" value="UniProtKB-ARBA"/>
</dbReference>
<gene>
    <name evidence="2" type="ORF">SAMN04487911_103172</name>
</gene>
<dbReference type="STRING" id="558155.SAMN04487911_103172"/>
<feature type="domain" description="Endonuclease/exonuclease/phosphatase" evidence="1">
    <location>
        <begin position="244"/>
        <end position="496"/>
    </location>
</feature>
<dbReference type="AlphaFoldDB" id="A0A1M6CE00"/>
<dbReference type="SUPFAM" id="SSF49899">
    <property type="entry name" value="Concanavalin A-like lectins/glucanases"/>
    <property type="match status" value="1"/>
</dbReference>
<keyword evidence="2" id="KW-0378">Hydrolase</keyword>
<accession>A0A1M6CE00</accession>
<dbReference type="GO" id="GO:0004527">
    <property type="term" value="F:exonuclease activity"/>
    <property type="evidence" value="ECO:0007669"/>
    <property type="project" value="UniProtKB-KW"/>
</dbReference>
<proteinExistence type="predicted"/>
<reference evidence="2 3" key="1">
    <citation type="submission" date="2016-11" db="EMBL/GenBank/DDBJ databases">
        <authorList>
            <person name="Jaros S."/>
            <person name="Januszkiewicz K."/>
            <person name="Wedrychowicz H."/>
        </authorList>
    </citation>
    <scope>NUCLEOTIDE SEQUENCE [LARGE SCALE GENOMIC DNA]</scope>
    <source>
        <strain evidence="2 3">CGMCC 1.8863</strain>
    </source>
</reference>
<sequence length="509" mass="57764">MKKMFHKICFFIFIIQGIWTFAQSHHTIDFENMEGIVVTDGIIGKAFDLGDVARRYAIDVPNPMYEQTNFTVTVWVKAMEEGRSAYTIVSSLKETDMGYDGWKLGIQANGAWNFVIISDEKQFTYNPTPERQSIRDGKWHLLAVSYDITSQDLSFYYDGLPLAIYNAPGLESANLGEKVVIGNAIDTKKPYKSEQWESFYGAIDDIGFSNIAMDPREISKMYSRVTGKEQTEIDAPLADLTLTSFNIWHGGNESGKEAGFNRIMQLLKESNSDVFALVETYGSGEKIADGLGYYLYLISSNLSIISRYPIVDTHLVYNSFNSGGATIALPNGKHINIFNVWLHYLPDYWSGFMKDEKWNVKDFLVEENKTRGKEIQNILSEITPFLNNSDKVPVLLSGDFNSGSHLDWTKENKEAHNGYVVPWPASLAMEANGFKDAWRVLYPKVKAHPGITWSPLYTSDTYIKDRIDFVYYKGLKLKPVKARLIEDHALQFPSDHAGVTVEFKLLDDF</sequence>
<dbReference type="InterPro" id="IPR036691">
    <property type="entry name" value="Endo/exonu/phosph_ase_sf"/>
</dbReference>
<dbReference type="PANTHER" id="PTHR41349">
    <property type="match status" value="1"/>
</dbReference>
<organism evidence="2 3">
    <name type="scientific">Arenibacter nanhaiticus</name>
    <dbReference type="NCBI Taxonomy" id="558155"/>
    <lineage>
        <taxon>Bacteria</taxon>
        <taxon>Pseudomonadati</taxon>
        <taxon>Bacteroidota</taxon>
        <taxon>Flavobacteriia</taxon>
        <taxon>Flavobacteriales</taxon>
        <taxon>Flavobacteriaceae</taxon>
        <taxon>Arenibacter</taxon>
    </lineage>
</organism>
<keyword evidence="2" id="KW-0269">Exonuclease</keyword>
<dbReference type="Pfam" id="PF13385">
    <property type="entry name" value="Laminin_G_3"/>
    <property type="match status" value="1"/>
</dbReference>
<dbReference type="EMBL" id="FQYX01000003">
    <property type="protein sequence ID" value="SHI59270.1"/>
    <property type="molecule type" value="Genomic_DNA"/>
</dbReference>
<dbReference type="Proteomes" id="UP000184231">
    <property type="component" value="Unassembled WGS sequence"/>
</dbReference>
<dbReference type="Gene3D" id="2.60.120.200">
    <property type="match status" value="1"/>
</dbReference>
<protein>
    <submittedName>
        <fullName evidence="2">Exonuclease III</fullName>
    </submittedName>
</protein>
<dbReference type="PANTHER" id="PTHR41349:SF1">
    <property type="entry name" value="PROTEIN CBG08683"/>
    <property type="match status" value="1"/>
</dbReference>
<dbReference type="GO" id="GO:0005975">
    <property type="term" value="P:carbohydrate metabolic process"/>
    <property type="evidence" value="ECO:0007669"/>
    <property type="project" value="UniProtKB-ARBA"/>
</dbReference>
<name>A0A1M6CE00_9FLAO</name>
<dbReference type="Gene3D" id="3.60.10.10">
    <property type="entry name" value="Endonuclease/exonuclease/phosphatase"/>
    <property type="match status" value="1"/>
</dbReference>
<dbReference type="InterPro" id="IPR013320">
    <property type="entry name" value="ConA-like_dom_sf"/>
</dbReference>
<dbReference type="InterPro" id="IPR005135">
    <property type="entry name" value="Endo/exonuclease/phosphatase"/>
</dbReference>
<dbReference type="RefSeq" id="WP_072763230.1">
    <property type="nucleotide sequence ID" value="NZ_FQYX01000003.1"/>
</dbReference>
<keyword evidence="3" id="KW-1185">Reference proteome</keyword>
<evidence type="ECO:0000313" key="3">
    <source>
        <dbReference type="Proteomes" id="UP000184231"/>
    </source>
</evidence>
<evidence type="ECO:0000259" key="1">
    <source>
        <dbReference type="Pfam" id="PF03372"/>
    </source>
</evidence>
<dbReference type="OrthoDB" id="9794261at2"/>
<dbReference type="Pfam" id="PF03372">
    <property type="entry name" value="Exo_endo_phos"/>
    <property type="match status" value="1"/>
</dbReference>
<keyword evidence="2" id="KW-0540">Nuclease</keyword>
<evidence type="ECO:0000313" key="2">
    <source>
        <dbReference type="EMBL" id="SHI59270.1"/>
    </source>
</evidence>